<dbReference type="InterPro" id="IPR009080">
    <property type="entry name" value="tRNAsynth_Ia_anticodon-bd"/>
</dbReference>
<gene>
    <name evidence="1" type="ORF">UFOPK1798_00435</name>
</gene>
<dbReference type="EMBL" id="CAEZUH010000026">
    <property type="protein sequence ID" value="CAB4590950.1"/>
    <property type="molecule type" value="Genomic_DNA"/>
</dbReference>
<organism evidence="1">
    <name type="scientific">freshwater metagenome</name>
    <dbReference type="NCBI Taxonomy" id="449393"/>
    <lineage>
        <taxon>unclassified sequences</taxon>
        <taxon>metagenomes</taxon>
        <taxon>ecological metagenomes</taxon>
    </lineage>
</organism>
<reference evidence="1" key="1">
    <citation type="submission" date="2020-05" db="EMBL/GenBank/DDBJ databases">
        <authorList>
            <person name="Chiriac C."/>
            <person name="Salcher M."/>
            <person name="Ghai R."/>
            <person name="Kavagutti S V."/>
        </authorList>
    </citation>
    <scope>NUCLEOTIDE SEQUENCE</scope>
</reference>
<dbReference type="GO" id="GO:0005524">
    <property type="term" value="F:ATP binding"/>
    <property type="evidence" value="ECO:0007669"/>
    <property type="project" value="InterPro"/>
</dbReference>
<name>A0A6J6FRH1_9ZZZZ</name>
<sequence>MLVRSALSRSETADASSLVNNLIKDLSDNLNTPKALSEIVDWSLESNKIATSNHSGLVSRAIDSLLGLAL</sequence>
<protein>
    <submittedName>
        <fullName evidence="1">Unannotated protein</fullName>
    </submittedName>
</protein>
<accession>A0A6J6FRH1</accession>
<dbReference type="Gene3D" id="1.20.120.640">
    <property type="entry name" value="Anticodon-binding domain of a subclass of class I aminoacyl-tRNA synthetases"/>
    <property type="match status" value="1"/>
</dbReference>
<proteinExistence type="predicted"/>
<dbReference type="GO" id="GO:0006418">
    <property type="term" value="P:tRNA aminoacylation for protein translation"/>
    <property type="evidence" value="ECO:0007669"/>
    <property type="project" value="InterPro"/>
</dbReference>
<dbReference type="SUPFAM" id="SSF47323">
    <property type="entry name" value="Anticodon-binding domain of a subclass of class I aminoacyl-tRNA synthetases"/>
    <property type="match status" value="1"/>
</dbReference>
<dbReference type="AlphaFoldDB" id="A0A6J6FRH1"/>
<dbReference type="GO" id="GO:0004812">
    <property type="term" value="F:aminoacyl-tRNA ligase activity"/>
    <property type="evidence" value="ECO:0007669"/>
    <property type="project" value="InterPro"/>
</dbReference>
<evidence type="ECO:0000313" key="1">
    <source>
        <dbReference type="EMBL" id="CAB4590950.1"/>
    </source>
</evidence>